<organism evidence="2 3">
    <name type="scientific">Sinocyclocheilus anshuiensis</name>
    <dbReference type="NCBI Taxonomy" id="1608454"/>
    <lineage>
        <taxon>Eukaryota</taxon>
        <taxon>Metazoa</taxon>
        <taxon>Chordata</taxon>
        <taxon>Craniata</taxon>
        <taxon>Vertebrata</taxon>
        <taxon>Euteleostomi</taxon>
        <taxon>Actinopterygii</taxon>
        <taxon>Neopterygii</taxon>
        <taxon>Teleostei</taxon>
        <taxon>Ostariophysi</taxon>
        <taxon>Cypriniformes</taxon>
        <taxon>Cyprinidae</taxon>
        <taxon>Cyprininae</taxon>
        <taxon>Sinocyclocheilus</taxon>
    </lineage>
</organism>
<evidence type="ECO:0008006" key="4">
    <source>
        <dbReference type="Google" id="ProtNLM"/>
    </source>
</evidence>
<dbReference type="Gene3D" id="3.30.70.1820">
    <property type="entry name" value="L1 transposable element, RRM domain"/>
    <property type="match status" value="1"/>
</dbReference>
<keyword evidence="1" id="KW-0175">Coiled coil</keyword>
<name>A0A671PGK8_9TELE</name>
<dbReference type="AlphaFoldDB" id="A0A671PGK8"/>
<reference evidence="2" key="1">
    <citation type="submission" date="2025-08" db="UniProtKB">
        <authorList>
            <consortium name="Ensembl"/>
        </authorList>
    </citation>
    <scope>IDENTIFICATION</scope>
</reference>
<dbReference type="Ensembl" id="ENSSANT00000058751.1">
    <property type="protein sequence ID" value="ENSSANP00000055225.1"/>
    <property type="gene ID" value="ENSSANG00000027636.1"/>
</dbReference>
<proteinExistence type="predicted"/>
<evidence type="ECO:0000313" key="3">
    <source>
        <dbReference type="Proteomes" id="UP000472260"/>
    </source>
</evidence>
<dbReference type="Gene3D" id="1.20.5.1700">
    <property type="match status" value="1"/>
</dbReference>
<protein>
    <recommendedName>
        <fullName evidence="4">L1 transposable element RRM domain-containing protein</fullName>
    </recommendedName>
</protein>
<dbReference type="Proteomes" id="UP000472260">
    <property type="component" value="Unassembled WGS sequence"/>
</dbReference>
<reference evidence="2" key="2">
    <citation type="submission" date="2025-09" db="UniProtKB">
        <authorList>
            <consortium name="Ensembl"/>
        </authorList>
    </citation>
    <scope>IDENTIFICATION</scope>
</reference>
<dbReference type="InterPro" id="IPR004244">
    <property type="entry name" value="Transposase_22"/>
</dbReference>
<feature type="coiled-coil region" evidence="1">
    <location>
        <begin position="95"/>
        <end position="122"/>
    </location>
</feature>
<evidence type="ECO:0000313" key="2">
    <source>
        <dbReference type="Ensembl" id="ENSSANP00000055225.1"/>
    </source>
</evidence>
<sequence length="272" mass="30830">MLVIRHTKFGLNTPNLRSRSLKTEILTSLRKDLAEIFRSELRSVLGDDLATIKSELHAVKAEFSNSMVSMQMDMSTLKSTVKDMEHSLSTCSDDITVLQEKVESLSAAVVKLEDKCEDLEVRSRRNNIRIIGVPEENPSTTVAISKLLKEALNIDKDIIIDRSHRPLQPRPRPGERPRTTINKNLKRAREKRQLRVGDMTISIFPDFTAKTARGRSAFSDVRQQLRSIPGVKFGFPFDTSLQFRSGSPAAIRRLQRASKRAAALLQMPRRYC</sequence>
<accession>A0A671PGK8</accession>
<dbReference type="PANTHER" id="PTHR11505">
    <property type="entry name" value="L1 TRANSPOSABLE ELEMENT-RELATED"/>
    <property type="match status" value="1"/>
</dbReference>
<evidence type="ECO:0000256" key="1">
    <source>
        <dbReference type="SAM" id="Coils"/>
    </source>
</evidence>
<keyword evidence="3" id="KW-1185">Reference proteome</keyword>